<dbReference type="GO" id="GO:0016787">
    <property type="term" value="F:hydrolase activity"/>
    <property type="evidence" value="ECO:0007669"/>
    <property type="project" value="UniProtKB-KW"/>
</dbReference>
<dbReference type="EMBL" id="JAHWGL010000009">
    <property type="protein sequence ID" value="MBW3127751.1"/>
    <property type="molecule type" value="Genomic_DNA"/>
</dbReference>
<dbReference type="InterPro" id="IPR000073">
    <property type="entry name" value="AB_hydrolase_1"/>
</dbReference>
<evidence type="ECO:0000259" key="2">
    <source>
        <dbReference type="Pfam" id="PF00561"/>
    </source>
</evidence>
<dbReference type="RefSeq" id="WP_219157178.1">
    <property type="nucleotide sequence ID" value="NZ_JAHWGL010000009.1"/>
</dbReference>
<dbReference type="PANTHER" id="PTHR42977">
    <property type="entry name" value="HYDROLASE-RELATED"/>
    <property type="match status" value="1"/>
</dbReference>
<evidence type="ECO:0000313" key="4">
    <source>
        <dbReference type="Proteomes" id="UP000826188"/>
    </source>
</evidence>
<dbReference type="PANTHER" id="PTHR42977:SF3">
    <property type="entry name" value="AB HYDROLASE-1 DOMAIN-CONTAINING PROTEIN"/>
    <property type="match status" value="1"/>
</dbReference>
<accession>A0ABS6WXG2</accession>
<name>A0ABS6WXG2_9BACT</name>
<evidence type="ECO:0000313" key="3">
    <source>
        <dbReference type="EMBL" id="MBW3127751.1"/>
    </source>
</evidence>
<dbReference type="Proteomes" id="UP000826188">
    <property type="component" value="Unassembled WGS sequence"/>
</dbReference>
<organism evidence="3 4">
    <name type="scientific">Hymenobacter profundi</name>
    <dbReference type="NCBI Taxonomy" id="1982110"/>
    <lineage>
        <taxon>Bacteria</taxon>
        <taxon>Pseudomonadati</taxon>
        <taxon>Bacteroidota</taxon>
        <taxon>Cytophagia</taxon>
        <taxon>Cytophagales</taxon>
        <taxon>Hymenobacteraceae</taxon>
        <taxon>Hymenobacter</taxon>
    </lineage>
</organism>
<feature type="domain" description="AB hydrolase-1" evidence="2">
    <location>
        <begin position="2"/>
        <end position="217"/>
    </location>
</feature>
<comment type="caution">
    <text evidence="3">The sequence shown here is derived from an EMBL/GenBank/DDBJ whole genome shotgun (WGS) entry which is preliminary data.</text>
</comment>
<sequence>MPKLAPHFRCIALDYPGFGISTAGPGYGFTPREHSQVVEQVVEHLGLCDLRVMVQDWGGPIGLGFAGRRPDLIHSLIIGNTFAWPAQVGMVAFSKLFGSSLFRWLNRYYNLIARLLIPAGMNRQLNEAELAAYLGPFATPASRLPTWILPKEITHSHAYLAEVEAGLAKLREKPALLIWGEADGAFREPDRRRLQQHLPAHQVLLLPQVKHFIQENAPQEISTAILAHERRTAIPVA</sequence>
<dbReference type="Pfam" id="PF00561">
    <property type="entry name" value="Abhydrolase_1"/>
    <property type="match status" value="1"/>
</dbReference>
<keyword evidence="1 3" id="KW-0378">Hydrolase</keyword>
<gene>
    <name evidence="3" type="ORF">KYK14_04275</name>
</gene>
<evidence type="ECO:0000256" key="1">
    <source>
        <dbReference type="ARBA" id="ARBA00022801"/>
    </source>
</evidence>
<dbReference type="InterPro" id="IPR051340">
    <property type="entry name" value="Haloalkane_dehalogenase"/>
</dbReference>
<protein>
    <submittedName>
        <fullName evidence="3">Alpha/beta fold hydrolase</fullName>
    </submittedName>
</protein>
<reference evidence="3 4" key="1">
    <citation type="submission" date="2021-07" db="EMBL/GenBank/DDBJ databases">
        <title>Hymenobacter profundi sp. nov., isolated from deep-sea water.</title>
        <authorList>
            <person name="Kim M.K."/>
        </authorList>
    </citation>
    <scope>NUCLEOTIDE SEQUENCE [LARGE SCALE GENOMIC DNA]</scope>
    <source>
        <strain evidence="3 4">M2</strain>
    </source>
</reference>
<proteinExistence type="predicted"/>
<keyword evidence="4" id="KW-1185">Reference proteome</keyword>